<feature type="transmembrane region" description="Helical" evidence="1">
    <location>
        <begin position="162"/>
        <end position="182"/>
    </location>
</feature>
<evidence type="ECO:0000313" key="3">
    <source>
        <dbReference type="Proteomes" id="UP000308707"/>
    </source>
</evidence>
<name>A0A4V5ZQR9_9GAMM</name>
<keyword evidence="3" id="KW-1185">Reference proteome</keyword>
<dbReference type="RefSeq" id="WP_137266078.1">
    <property type="nucleotide sequence ID" value="NZ_SZUA01000001.1"/>
</dbReference>
<reference evidence="2 3" key="1">
    <citation type="submission" date="2019-04" db="EMBL/GenBank/DDBJ databases">
        <title>Reference strain of H23.</title>
        <authorList>
            <person name="Luo X."/>
        </authorList>
    </citation>
    <scope>NUCLEOTIDE SEQUENCE [LARGE SCALE GENOMIC DNA]</scope>
    <source>
        <strain evidence="2 3">H23</strain>
    </source>
</reference>
<evidence type="ECO:0000313" key="2">
    <source>
        <dbReference type="EMBL" id="TKR33873.1"/>
    </source>
</evidence>
<gene>
    <name evidence="2" type="ORF">FCE95_06275</name>
</gene>
<protein>
    <recommendedName>
        <fullName evidence="4">Serine/threonine protein kinase</fullName>
    </recommendedName>
</protein>
<keyword evidence="1" id="KW-0812">Transmembrane</keyword>
<dbReference type="OrthoDB" id="5954304at2"/>
<organism evidence="2 3">
    <name type="scientific">Luteimonas gilva</name>
    <dbReference type="NCBI Taxonomy" id="2572684"/>
    <lineage>
        <taxon>Bacteria</taxon>
        <taxon>Pseudomonadati</taxon>
        <taxon>Pseudomonadota</taxon>
        <taxon>Gammaproteobacteria</taxon>
        <taxon>Lysobacterales</taxon>
        <taxon>Lysobacteraceae</taxon>
        <taxon>Luteimonas</taxon>
    </lineage>
</organism>
<feature type="transmembrane region" description="Helical" evidence="1">
    <location>
        <begin position="79"/>
        <end position="104"/>
    </location>
</feature>
<accession>A0A4V5ZQR9</accession>
<dbReference type="EMBL" id="SZUA01000001">
    <property type="protein sequence ID" value="TKR33873.1"/>
    <property type="molecule type" value="Genomic_DNA"/>
</dbReference>
<feature type="transmembrane region" description="Helical" evidence="1">
    <location>
        <begin position="46"/>
        <end position="67"/>
    </location>
</feature>
<keyword evidence="1" id="KW-0472">Membrane</keyword>
<dbReference type="Proteomes" id="UP000308707">
    <property type="component" value="Unassembled WGS sequence"/>
</dbReference>
<comment type="caution">
    <text evidence="2">The sequence shown here is derived from an EMBL/GenBank/DDBJ whole genome shotgun (WGS) entry which is preliminary data.</text>
</comment>
<evidence type="ECO:0008006" key="4">
    <source>
        <dbReference type="Google" id="ProtNLM"/>
    </source>
</evidence>
<feature type="transmembrane region" description="Helical" evidence="1">
    <location>
        <begin position="125"/>
        <end position="150"/>
    </location>
</feature>
<keyword evidence="1" id="KW-1133">Transmembrane helix</keyword>
<evidence type="ECO:0000256" key="1">
    <source>
        <dbReference type="SAM" id="Phobius"/>
    </source>
</evidence>
<dbReference type="AlphaFoldDB" id="A0A4V5ZQR9"/>
<sequence length="224" mass="24704">METTMELDELKSVWQALDKRLSRHDDIHLALFKEIRLEKARKSLRGLFWGQWLQLLLGVGLIALGVACWTRNTDVLGLLATGILVHAFGVVTAVAAGITLGLIGSIDYSAPVLKIQKRMGVLMRFYTLNANVCGAPWWIMWVLVVVAFSGLGRMDPQAATPVWIWISLAIGAVGLLATWAFMWKQRRSSTSEPAASDAVCAADGADGIRRSQRILDEVARFARE</sequence>
<proteinExistence type="predicted"/>